<organism evidence="2 3">
    <name type="scientific">Actinokineospora soli</name>
    <dbReference type="NCBI Taxonomy" id="1048753"/>
    <lineage>
        <taxon>Bacteria</taxon>
        <taxon>Bacillati</taxon>
        <taxon>Actinomycetota</taxon>
        <taxon>Actinomycetes</taxon>
        <taxon>Pseudonocardiales</taxon>
        <taxon>Pseudonocardiaceae</taxon>
        <taxon>Actinokineospora</taxon>
    </lineage>
</organism>
<keyword evidence="3" id="KW-1185">Reference proteome</keyword>
<evidence type="ECO:0000256" key="1">
    <source>
        <dbReference type="SAM" id="MobiDB-lite"/>
    </source>
</evidence>
<protein>
    <submittedName>
        <fullName evidence="2">Uncharacterized protein</fullName>
    </submittedName>
</protein>
<accession>A0ABW2TN57</accession>
<name>A0ABW2TN57_9PSEU</name>
<feature type="compositionally biased region" description="Polar residues" evidence="1">
    <location>
        <begin position="29"/>
        <end position="51"/>
    </location>
</feature>
<gene>
    <name evidence="2" type="ORF">ACFQV2_10785</name>
</gene>
<dbReference type="EMBL" id="JBHTEY010000004">
    <property type="protein sequence ID" value="MFC7613968.1"/>
    <property type="molecule type" value="Genomic_DNA"/>
</dbReference>
<proteinExistence type="predicted"/>
<reference evidence="3" key="1">
    <citation type="journal article" date="2019" name="Int. J. Syst. Evol. Microbiol.">
        <title>The Global Catalogue of Microorganisms (GCM) 10K type strain sequencing project: providing services to taxonomists for standard genome sequencing and annotation.</title>
        <authorList>
            <consortium name="The Broad Institute Genomics Platform"/>
            <consortium name="The Broad Institute Genome Sequencing Center for Infectious Disease"/>
            <person name="Wu L."/>
            <person name="Ma J."/>
        </authorList>
    </citation>
    <scope>NUCLEOTIDE SEQUENCE [LARGE SCALE GENOMIC DNA]</scope>
    <source>
        <strain evidence="3">JCM 17695</strain>
    </source>
</reference>
<dbReference type="Proteomes" id="UP001596512">
    <property type="component" value="Unassembled WGS sequence"/>
</dbReference>
<evidence type="ECO:0000313" key="2">
    <source>
        <dbReference type="EMBL" id="MFC7613968.1"/>
    </source>
</evidence>
<sequence>MTSGEAAARSANSGWPSRATRQVLPSRWARNSQPSGILSVPGTPSATAVPNAQSPSARVTVIFFLACCGIFAATAASGPGAAAVVGANRTPAARTEAVNRGRRKAGDTLDLL</sequence>
<feature type="region of interest" description="Disordered" evidence="1">
    <location>
        <begin position="1"/>
        <end position="51"/>
    </location>
</feature>
<comment type="caution">
    <text evidence="2">The sequence shown here is derived from an EMBL/GenBank/DDBJ whole genome shotgun (WGS) entry which is preliminary data.</text>
</comment>
<evidence type="ECO:0000313" key="3">
    <source>
        <dbReference type="Proteomes" id="UP001596512"/>
    </source>
</evidence>
<feature type="region of interest" description="Disordered" evidence="1">
    <location>
        <begin position="88"/>
        <end position="112"/>
    </location>
</feature>